<dbReference type="Proteomes" id="UP000260649">
    <property type="component" value="Unassembled WGS sequence"/>
</dbReference>
<gene>
    <name evidence="3" type="ORF">DV520_10310</name>
</gene>
<organism evidence="3 4">
    <name type="scientific">Evtepia gabavorous</name>
    <dbReference type="NCBI Taxonomy" id="2211183"/>
    <lineage>
        <taxon>Bacteria</taxon>
        <taxon>Bacillati</taxon>
        <taxon>Bacillota</taxon>
        <taxon>Clostridia</taxon>
        <taxon>Eubacteriales</taxon>
        <taxon>Evtepia</taxon>
    </lineage>
</organism>
<name>A0A3E2B1H7_9FIRM</name>
<dbReference type="GeneID" id="97996127"/>
<dbReference type="AlphaFoldDB" id="A0A3E2B1H7"/>
<keyword evidence="4" id="KW-1185">Reference proteome</keyword>
<feature type="signal peptide" evidence="2">
    <location>
        <begin position="1"/>
        <end position="27"/>
    </location>
</feature>
<dbReference type="EMBL" id="QQRQ01000024">
    <property type="protein sequence ID" value="RFT05862.1"/>
    <property type="molecule type" value="Genomic_DNA"/>
</dbReference>
<evidence type="ECO:0000313" key="3">
    <source>
        <dbReference type="EMBL" id="RFT05862.1"/>
    </source>
</evidence>
<keyword evidence="2" id="KW-0732">Signal</keyword>
<sequence>MLYRKCLRHYGAALLLGLLLAAGVSGCGETEPAPEATELPPAEEAEEPQASAEREISWEPVTVTTSGRGEVCFDLRPEHFIRRYNQLYRQDWGEDLLQPLDQWMDYGVGFLSRSGGAEGHQYVSQVDESNYAEPFLSLCVTQDGARVMETVTGLSQKNYDGGPIEFFQAKAFYSLRVFFPAMERADFDRLYEALFAGGSYAETYETPLPNRVFYQDGVACYATLQIGECDQIHVMAVTQAQLDQWRAAGVEVTEGFPAGEP</sequence>
<feature type="compositionally biased region" description="Low complexity" evidence="1">
    <location>
        <begin position="29"/>
        <end position="40"/>
    </location>
</feature>
<evidence type="ECO:0000256" key="2">
    <source>
        <dbReference type="SAM" id="SignalP"/>
    </source>
</evidence>
<evidence type="ECO:0000256" key="1">
    <source>
        <dbReference type="SAM" id="MobiDB-lite"/>
    </source>
</evidence>
<proteinExistence type="predicted"/>
<dbReference type="PROSITE" id="PS51257">
    <property type="entry name" value="PROKAR_LIPOPROTEIN"/>
    <property type="match status" value="1"/>
</dbReference>
<feature type="chain" id="PRO_5039664934" evidence="2">
    <location>
        <begin position="28"/>
        <end position="261"/>
    </location>
</feature>
<protein>
    <submittedName>
        <fullName evidence="3">Uncharacterized protein</fullName>
    </submittedName>
</protein>
<feature type="region of interest" description="Disordered" evidence="1">
    <location>
        <begin position="29"/>
        <end position="55"/>
    </location>
</feature>
<reference evidence="3 4" key="1">
    <citation type="submission" date="2018-07" db="EMBL/GenBank/DDBJ databases">
        <title>GABA Modulating Bacteria of the Human Gut Microbiota.</title>
        <authorList>
            <person name="Strandwitz P."/>
            <person name="Kim K.H."/>
            <person name="Terekhova D."/>
            <person name="Liu J.K."/>
            <person name="Sharma A."/>
            <person name="Levering J."/>
            <person name="Mcdonald D."/>
            <person name="Dietrich D."/>
            <person name="Ramadhar T.R."/>
            <person name="Lekbua A."/>
            <person name="Mroue N."/>
            <person name="Liston C."/>
            <person name="Stewart E.J."/>
            <person name="Dubin M.J."/>
            <person name="Zengler K."/>
            <person name="Knight R."/>
            <person name="Gilbert J.A."/>
            <person name="Clardy J."/>
            <person name="Lewis K."/>
        </authorList>
    </citation>
    <scope>NUCLEOTIDE SEQUENCE [LARGE SCALE GENOMIC DNA]</scope>
    <source>
        <strain evidence="3 4">KLE1738</strain>
    </source>
</reference>
<accession>A0A3E2B1H7</accession>
<dbReference type="RefSeq" id="WP_117142664.1">
    <property type="nucleotide sequence ID" value="NZ_CAKXKJ010000001.1"/>
</dbReference>
<comment type="caution">
    <text evidence="3">The sequence shown here is derived from an EMBL/GenBank/DDBJ whole genome shotgun (WGS) entry which is preliminary data.</text>
</comment>
<evidence type="ECO:0000313" key="4">
    <source>
        <dbReference type="Proteomes" id="UP000260649"/>
    </source>
</evidence>